<comment type="caution">
    <text evidence="2">The sequence shown here is derived from an EMBL/GenBank/DDBJ whole genome shotgun (WGS) entry which is preliminary data.</text>
</comment>
<sequence>MGKFANTDAYLEAITDPDKRAALERIRELVAKAAPQAEECMSYGVPAFCVGGRPLVAYAAFKAHCGLSPLSPALIEDFAAQLEGFSTSKGTIRFAPRGAALGQADPPAGQGPPARAGELPLALELRTEPVSFSLPGSVLYW</sequence>
<evidence type="ECO:0000313" key="3">
    <source>
        <dbReference type="Proteomes" id="UP000237968"/>
    </source>
</evidence>
<evidence type="ECO:0000259" key="1">
    <source>
        <dbReference type="Pfam" id="PF08818"/>
    </source>
</evidence>
<dbReference type="InterPro" id="IPR014922">
    <property type="entry name" value="YdhG-like"/>
</dbReference>
<name>A0A2S9YEP8_9BACT</name>
<dbReference type="SUPFAM" id="SSF159888">
    <property type="entry name" value="YdhG-like"/>
    <property type="match status" value="1"/>
</dbReference>
<reference evidence="2 3" key="1">
    <citation type="submission" date="2018-03" db="EMBL/GenBank/DDBJ databases">
        <title>Draft Genome Sequences of the Obligatory Marine Myxobacteria Enhygromyxa salina SWB005.</title>
        <authorList>
            <person name="Poehlein A."/>
            <person name="Moghaddam J.A."/>
            <person name="Harms H."/>
            <person name="Alanjari M."/>
            <person name="Koenig G.M."/>
            <person name="Daniel R."/>
            <person name="Schaeberle T.F."/>
        </authorList>
    </citation>
    <scope>NUCLEOTIDE SEQUENCE [LARGE SCALE GENOMIC DNA]</scope>
    <source>
        <strain evidence="2 3">SWB005</strain>
    </source>
</reference>
<gene>
    <name evidence="2" type="ORF">ENSA5_15320</name>
</gene>
<feature type="domain" description="YdhG-like" evidence="1">
    <location>
        <begin position="19"/>
        <end position="95"/>
    </location>
</feature>
<dbReference type="Gene3D" id="3.90.1150.200">
    <property type="match status" value="1"/>
</dbReference>
<dbReference type="Proteomes" id="UP000237968">
    <property type="component" value="Unassembled WGS sequence"/>
</dbReference>
<dbReference type="RefSeq" id="WP_106391000.1">
    <property type="nucleotide sequence ID" value="NZ_PVNK01000081.1"/>
</dbReference>
<protein>
    <recommendedName>
        <fullName evidence="1">YdhG-like domain-containing protein</fullName>
    </recommendedName>
</protein>
<dbReference type="OrthoDB" id="9811812at2"/>
<proteinExistence type="predicted"/>
<dbReference type="AlphaFoldDB" id="A0A2S9YEP8"/>
<organism evidence="2 3">
    <name type="scientific">Enhygromyxa salina</name>
    <dbReference type="NCBI Taxonomy" id="215803"/>
    <lineage>
        <taxon>Bacteria</taxon>
        <taxon>Pseudomonadati</taxon>
        <taxon>Myxococcota</taxon>
        <taxon>Polyangia</taxon>
        <taxon>Nannocystales</taxon>
        <taxon>Nannocystaceae</taxon>
        <taxon>Enhygromyxa</taxon>
    </lineage>
</organism>
<evidence type="ECO:0000313" key="2">
    <source>
        <dbReference type="EMBL" id="PRQ03502.1"/>
    </source>
</evidence>
<dbReference type="EMBL" id="PVNK01000081">
    <property type="protein sequence ID" value="PRQ03502.1"/>
    <property type="molecule type" value="Genomic_DNA"/>
</dbReference>
<keyword evidence="3" id="KW-1185">Reference proteome</keyword>
<accession>A0A2S9YEP8</accession>
<dbReference type="Pfam" id="PF08818">
    <property type="entry name" value="DUF1801"/>
    <property type="match status" value="1"/>
</dbReference>